<evidence type="ECO:0000256" key="6">
    <source>
        <dbReference type="ARBA" id="ARBA00022679"/>
    </source>
</evidence>
<dbReference type="SMART" id="SM00388">
    <property type="entry name" value="HisKA"/>
    <property type="match status" value="1"/>
</dbReference>
<evidence type="ECO:0000256" key="13">
    <source>
        <dbReference type="ARBA" id="ARBA00023136"/>
    </source>
</evidence>
<keyword evidence="5" id="KW-0597">Phosphoprotein</keyword>
<keyword evidence="12" id="KW-0902">Two-component regulatory system</keyword>
<dbReference type="Gene3D" id="1.10.287.130">
    <property type="match status" value="1"/>
</dbReference>
<evidence type="ECO:0000256" key="5">
    <source>
        <dbReference type="ARBA" id="ARBA00022553"/>
    </source>
</evidence>
<dbReference type="CDD" id="cd06225">
    <property type="entry name" value="HAMP"/>
    <property type="match status" value="1"/>
</dbReference>
<dbReference type="PANTHER" id="PTHR45528:SF1">
    <property type="entry name" value="SENSOR HISTIDINE KINASE CPXA"/>
    <property type="match status" value="1"/>
</dbReference>
<evidence type="ECO:0000313" key="18">
    <source>
        <dbReference type="Proteomes" id="UP000652681"/>
    </source>
</evidence>
<keyword evidence="4" id="KW-1003">Cell membrane</keyword>
<gene>
    <name evidence="17" type="ORF">H9Y05_14475</name>
</gene>
<dbReference type="SUPFAM" id="SSF47384">
    <property type="entry name" value="Homodimeric domain of signal transducing histidine kinase"/>
    <property type="match status" value="1"/>
</dbReference>
<dbReference type="SUPFAM" id="SSF55874">
    <property type="entry name" value="ATPase domain of HSP90 chaperone/DNA topoisomerase II/histidine kinase"/>
    <property type="match status" value="1"/>
</dbReference>
<accession>A0A8J6PFP5</accession>
<dbReference type="CDD" id="cd00082">
    <property type="entry name" value="HisKA"/>
    <property type="match status" value="1"/>
</dbReference>
<dbReference type="GO" id="GO:0005524">
    <property type="term" value="F:ATP binding"/>
    <property type="evidence" value="ECO:0007669"/>
    <property type="project" value="UniProtKB-KW"/>
</dbReference>
<dbReference type="SMART" id="SM00304">
    <property type="entry name" value="HAMP"/>
    <property type="match status" value="1"/>
</dbReference>
<evidence type="ECO:0000256" key="12">
    <source>
        <dbReference type="ARBA" id="ARBA00023012"/>
    </source>
</evidence>
<evidence type="ECO:0000256" key="7">
    <source>
        <dbReference type="ARBA" id="ARBA00022692"/>
    </source>
</evidence>
<keyword evidence="9 17" id="KW-0418">Kinase</keyword>
<evidence type="ECO:0000256" key="8">
    <source>
        <dbReference type="ARBA" id="ARBA00022741"/>
    </source>
</evidence>
<feature type="domain" description="HAMP" evidence="16">
    <location>
        <begin position="171"/>
        <end position="224"/>
    </location>
</feature>
<comment type="catalytic activity">
    <reaction evidence="1">
        <text>ATP + protein L-histidine = ADP + protein N-phospho-L-histidine.</text>
        <dbReference type="EC" id="2.7.13.3"/>
    </reaction>
</comment>
<dbReference type="Pfam" id="PF00512">
    <property type="entry name" value="HisKA"/>
    <property type="match status" value="1"/>
</dbReference>
<organism evidence="17 18">
    <name type="scientific">Taishania pollutisoli</name>
    <dbReference type="NCBI Taxonomy" id="2766479"/>
    <lineage>
        <taxon>Bacteria</taxon>
        <taxon>Pseudomonadati</taxon>
        <taxon>Bacteroidota</taxon>
        <taxon>Flavobacteriia</taxon>
        <taxon>Flavobacteriales</taxon>
        <taxon>Crocinitomicaceae</taxon>
        <taxon>Taishania</taxon>
    </lineage>
</organism>
<dbReference type="PANTHER" id="PTHR45528">
    <property type="entry name" value="SENSOR HISTIDINE KINASE CPXA"/>
    <property type="match status" value="1"/>
</dbReference>
<dbReference type="EMBL" id="JACVEL010000013">
    <property type="protein sequence ID" value="MBC9813678.1"/>
    <property type="molecule type" value="Genomic_DNA"/>
</dbReference>
<keyword evidence="13 14" id="KW-0472">Membrane</keyword>
<evidence type="ECO:0000313" key="17">
    <source>
        <dbReference type="EMBL" id="MBC9813678.1"/>
    </source>
</evidence>
<evidence type="ECO:0000256" key="10">
    <source>
        <dbReference type="ARBA" id="ARBA00022840"/>
    </source>
</evidence>
<proteinExistence type="predicted"/>
<name>A0A8J6PFP5_9FLAO</name>
<feature type="transmembrane region" description="Helical" evidence="14">
    <location>
        <begin position="7"/>
        <end position="30"/>
    </location>
</feature>
<dbReference type="Pfam" id="PF00672">
    <property type="entry name" value="HAMP"/>
    <property type="match status" value="1"/>
</dbReference>
<keyword evidence="6" id="KW-0808">Transferase</keyword>
<dbReference type="InterPro" id="IPR036097">
    <property type="entry name" value="HisK_dim/P_sf"/>
</dbReference>
<dbReference type="InterPro" id="IPR050398">
    <property type="entry name" value="HssS/ArlS-like"/>
</dbReference>
<sequence length="451" mass="51123">MKNKSKSILLLMSVFVLLILLISMIVYISVSRYLEKDFNHLLELRAKSIANWNIDQGKKIEPDNASDKLFHEQDFYFSTNQNMQVIADSIHVDVRFLEEAAQKKIAYYSKGGIKYIAILHQSQQNKQSYIIVAGAENYLEGNLNIFLFQLLIYTFVIALLLALCFSFVLSKYLFSPIVKITERAKQISSENLHLRLPTKIVNDEVNELANTFNQMLNRIETAFEIQNNFVSNASHELRTPLTTIIGEADLALTKERTVEEYQETIRVILEAAENLDSKTRALLSLAQTGFNGTAQKEDVLRIDQLVWDTKEIVEKLDKRHSITVNVSLLPENPKKLKVKGNYQLLQLALSNIITNASKYSNYQEVTVSIGASDKSVYLLINDSGIGIPTQELKFIYDPFFRASNTTSYEGFGIGLPLTKNIIDLHKGEILVKSAENQGTIVQINLPICTKE</sequence>
<dbReference type="AlphaFoldDB" id="A0A8J6PFP5"/>
<comment type="caution">
    <text evidence="17">The sequence shown here is derived from an EMBL/GenBank/DDBJ whole genome shotgun (WGS) entry which is preliminary data.</text>
</comment>
<evidence type="ECO:0000259" key="15">
    <source>
        <dbReference type="PROSITE" id="PS50109"/>
    </source>
</evidence>
<dbReference type="Gene3D" id="3.30.565.10">
    <property type="entry name" value="Histidine kinase-like ATPase, C-terminal domain"/>
    <property type="match status" value="1"/>
</dbReference>
<dbReference type="Gene3D" id="6.10.340.10">
    <property type="match status" value="1"/>
</dbReference>
<evidence type="ECO:0000256" key="4">
    <source>
        <dbReference type="ARBA" id="ARBA00022475"/>
    </source>
</evidence>
<dbReference type="GO" id="GO:0000155">
    <property type="term" value="F:phosphorelay sensor kinase activity"/>
    <property type="evidence" value="ECO:0007669"/>
    <property type="project" value="InterPro"/>
</dbReference>
<evidence type="ECO:0000256" key="2">
    <source>
        <dbReference type="ARBA" id="ARBA00004651"/>
    </source>
</evidence>
<dbReference type="InterPro" id="IPR003660">
    <property type="entry name" value="HAMP_dom"/>
</dbReference>
<comment type="subcellular location">
    <subcellularLocation>
        <location evidence="2">Cell membrane</location>
        <topology evidence="2">Multi-pass membrane protein</topology>
    </subcellularLocation>
</comment>
<evidence type="ECO:0000256" key="3">
    <source>
        <dbReference type="ARBA" id="ARBA00012438"/>
    </source>
</evidence>
<protein>
    <recommendedName>
        <fullName evidence="3">histidine kinase</fullName>
        <ecNumber evidence="3">2.7.13.3</ecNumber>
    </recommendedName>
</protein>
<dbReference type="InterPro" id="IPR036890">
    <property type="entry name" value="HATPase_C_sf"/>
</dbReference>
<dbReference type="Proteomes" id="UP000652681">
    <property type="component" value="Unassembled WGS sequence"/>
</dbReference>
<dbReference type="PRINTS" id="PR00344">
    <property type="entry name" value="BCTRLSENSOR"/>
</dbReference>
<reference evidence="17" key="1">
    <citation type="submission" date="2020-09" db="EMBL/GenBank/DDBJ databases">
        <title>Taishania pollutisoli gen. nov., sp. nov., Isolated from Tetrabromobisphenol A-Contaminated Soil.</title>
        <authorList>
            <person name="Chen Q."/>
        </authorList>
    </citation>
    <scope>NUCLEOTIDE SEQUENCE</scope>
    <source>
        <strain evidence="17">CZZ-1</strain>
    </source>
</reference>
<dbReference type="SMART" id="SM00387">
    <property type="entry name" value="HATPase_c"/>
    <property type="match status" value="1"/>
</dbReference>
<dbReference type="InterPro" id="IPR005467">
    <property type="entry name" value="His_kinase_dom"/>
</dbReference>
<dbReference type="SUPFAM" id="SSF158472">
    <property type="entry name" value="HAMP domain-like"/>
    <property type="match status" value="1"/>
</dbReference>
<evidence type="ECO:0000256" key="11">
    <source>
        <dbReference type="ARBA" id="ARBA00022989"/>
    </source>
</evidence>
<dbReference type="PROSITE" id="PS50885">
    <property type="entry name" value="HAMP"/>
    <property type="match status" value="1"/>
</dbReference>
<feature type="domain" description="Histidine kinase" evidence="15">
    <location>
        <begin position="232"/>
        <end position="449"/>
    </location>
</feature>
<evidence type="ECO:0000259" key="16">
    <source>
        <dbReference type="PROSITE" id="PS50885"/>
    </source>
</evidence>
<evidence type="ECO:0000256" key="1">
    <source>
        <dbReference type="ARBA" id="ARBA00000085"/>
    </source>
</evidence>
<evidence type="ECO:0000256" key="9">
    <source>
        <dbReference type="ARBA" id="ARBA00022777"/>
    </source>
</evidence>
<dbReference type="InterPro" id="IPR003661">
    <property type="entry name" value="HisK_dim/P_dom"/>
</dbReference>
<dbReference type="EC" id="2.7.13.3" evidence="3"/>
<keyword evidence="11 14" id="KW-1133">Transmembrane helix</keyword>
<feature type="transmembrane region" description="Helical" evidence="14">
    <location>
        <begin position="146"/>
        <end position="169"/>
    </location>
</feature>
<dbReference type="PROSITE" id="PS50109">
    <property type="entry name" value="HIS_KIN"/>
    <property type="match status" value="1"/>
</dbReference>
<dbReference type="Pfam" id="PF02518">
    <property type="entry name" value="HATPase_c"/>
    <property type="match status" value="1"/>
</dbReference>
<dbReference type="InterPro" id="IPR004358">
    <property type="entry name" value="Sig_transdc_His_kin-like_C"/>
</dbReference>
<dbReference type="RefSeq" id="WP_163489984.1">
    <property type="nucleotide sequence ID" value="NZ_JACVEL010000013.1"/>
</dbReference>
<dbReference type="InterPro" id="IPR003594">
    <property type="entry name" value="HATPase_dom"/>
</dbReference>
<keyword evidence="10" id="KW-0067">ATP-binding</keyword>
<keyword evidence="18" id="KW-1185">Reference proteome</keyword>
<dbReference type="GO" id="GO:0005886">
    <property type="term" value="C:plasma membrane"/>
    <property type="evidence" value="ECO:0007669"/>
    <property type="project" value="UniProtKB-SubCell"/>
</dbReference>
<evidence type="ECO:0000256" key="14">
    <source>
        <dbReference type="SAM" id="Phobius"/>
    </source>
</evidence>
<keyword evidence="7 14" id="KW-0812">Transmembrane</keyword>
<keyword evidence="8" id="KW-0547">Nucleotide-binding</keyword>